<proteinExistence type="predicted"/>
<evidence type="ECO:0000313" key="1">
    <source>
        <dbReference type="EMBL" id="ASU00325.1"/>
    </source>
</evidence>
<organism evidence="1 2">
    <name type="scientific">Aeromonas phage AS-zj</name>
    <dbReference type="NCBI Taxonomy" id="2024208"/>
    <lineage>
        <taxon>Viruses</taxon>
        <taxon>Duplodnaviria</taxon>
        <taxon>Heunggongvirae</taxon>
        <taxon>Uroviricota</taxon>
        <taxon>Caudoviricetes</taxon>
        <taxon>Pantevenvirales</taxon>
        <taxon>Straboviridae</taxon>
        <taxon>Emmerichvirinae</taxon>
        <taxon>Ceceduovirus</taxon>
        <taxon>Ceceduovirus aszj</taxon>
    </lineage>
</organism>
<dbReference type="KEGG" id="vg:55604594"/>
<name>A0A223LE56_9CAUD</name>
<dbReference type="EMBL" id="MF448340">
    <property type="protein sequence ID" value="ASU00325.1"/>
    <property type="molecule type" value="Genomic_DNA"/>
</dbReference>
<keyword evidence="2" id="KW-1185">Reference proteome</keyword>
<dbReference type="GeneID" id="55604594"/>
<sequence length="79" mass="8702">MNTKLRNRLNNMLGNQTLVCTSTIGTITMKAALDNGGMDFVVDVSITTENGVENKGRMYTKQALETYGDSISHIVVKNY</sequence>
<protein>
    <submittedName>
        <fullName evidence="1">Uncharacterized protein</fullName>
    </submittedName>
</protein>
<accession>A0A223LE56</accession>
<dbReference type="Proteomes" id="UP000226092">
    <property type="component" value="Segment"/>
</dbReference>
<reference evidence="1 2" key="1">
    <citation type="submission" date="2017-07" db="EMBL/GenBank/DDBJ databases">
        <title>In vitro design and evaluation of phage cocktails against multidrug-resistant Aeromonas salmonicida.</title>
        <authorList>
            <person name="Chen L."/>
            <person name="Yuan S."/>
            <person name="Ma Y."/>
        </authorList>
    </citation>
    <scope>NUCLEOTIDE SEQUENCE [LARGE SCALE GENOMIC DNA]</scope>
</reference>
<dbReference type="RefSeq" id="YP_009834527.1">
    <property type="nucleotide sequence ID" value="NC_048673.1"/>
</dbReference>
<evidence type="ECO:0000313" key="2">
    <source>
        <dbReference type="Proteomes" id="UP000226092"/>
    </source>
</evidence>